<evidence type="ECO:0000259" key="1">
    <source>
        <dbReference type="Pfam" id="PF03572"/>
    </source>
</evidence>
<evidence type="ECO:0000313" key="3">
    <source>
        <dbReference type="EMBL" id="KAJ9602418.1"/>
    </source>
</evidence>
<keyword evidence="4" id="KW-1185">Reference proteome</keyword>
<accession>A0AA39CBM2</accession>
<organism evidence="3 4">
    <name type="scientific">Cladophialophora chaetospira</name>
    <dbReference type="NCBI Taxonomy" id="386627"/>
    <lineage>
        <taxon>Eukaryota</taxon>
        <taxon>Fungi</taxon>
        <taxon>Dikarya</taxon>
        <taxon>Ascomycota</taxon>
        <taxon>Pezizomycotina</taxon>
        <taxon>Eurotiomycetes</taxon>
        <taxon>Chaetothyriomycetidae</taxon>
        <taxon>Chaetothyriales</taxon>
        <taxon>Herpotrichiellaceae</taxon>
        <taxon>Cladophialophora</taxon>
    </lineage>
</organism>
<dbReference type="SUPFAM" id="SSF52096">
    <property type="entry name" value="ClpP/crotonase"/>
    <property type="match status" value="1"/>
</dbReference>
<dbReference type="InterPro" id="IPR029045">
    <property type="entry name" value="ClpP/crotonase-like_dom_sf"/>
</dbReference>
<dbReference type="EMBL" id="JAPDRK010000026">
    <property type="protein sequence ID" value="KAJ9602418.1"/>
    <property type="molecule type" value="Genomic_DNA"/>
</dbReference>
<comment type="caution">
    <text evidence="3">The sequence shown here is derived from an EMBL/GenBank/DDBJ whole genome shotgun (WGS) entry which is preliminary data.</text>
</comment>
<dbReference type="AlphaFoldDB" id="A0AA39CBM2"/>
<evidence type="ECO:0000313" key="4">
    <source>
        <dbReference type="Proteomes" id="UP001172673"/>
    </source>
</evidence>
<dbReference type="InterPro" id="IPR052766">
    <property type="entry name" value="S41A_metabolite_peptidase"/>
</dbReference>
<feature type="domain" description="CPAF-like PDZ" evidence="2">
    <location>
        <begin position="227"/>
        <end position="344"/>
    </location>
</feature>
<dbReference type="Pfam" id="PF03572">
    <property type="entry name" value="Peptidase_S41"/>
    <property type="match status" value="1"/>
</dbReference>
<proteinExistence type="predicted"/>
<dbReference type="InterPro" id="IPR005151">
    <property type="entry name" value="Tail-specific_protease"/>
</dbReference>
<dbReference type="PANTHER" id="PTHR37049:SF4">
    <property type="entry name" value="RHODANESE DOMAIN-CONTAINING PROTEIN"/>
    <property type="match status" value="1"/>
</dbReference>
<dbReference type="Proteomes" id="UP001172673">
    <property type="component" value="Unassembled WGS sequence"/>
</dbReference>
<reference evidence="3" key="1">
    <citation type="submission" date="2022-10" db="EMBL/GenBank/DDBJ databases">
        <title>Culturing micro-colonial fungi from biological soil crusts in the Mojave desert and describing Neophaeococcomyces mojavensis, and introducing the new genera and species Taxawa tesnikishii.</title>
        <authorList>
            <person name="Kurbessoian T."/>
            <person name="Stajich J.E."/>
        </authorList>
    </citation>
    <scope>NUCLEOTIDE SEQUENCE</scope>
    <source>
        <strain evidence="3">TK_41</strain>
    </source>
</reference>
<protein>
    <recommendedName>
        <fullName evidence="5">Tail specific protease domain-containing protein</fullName>
    </recommendedName>
</protein>
<gene>
    <name evidence="3" type="ORF">H2200_012960</name>
</gene>
<name>A0AA39CBM2_9EURO</name>
<dbReference type="Pfam" id="PF23658">
    <property type="entry name" value="PDZ_CPAF_rel"/>
    <property type="match status" value="1"/>
</dbReference>
<dbReference type="GO" id="GO:0008236">
    <property type="term" value="F:serine-type peptidase activity"/>
    <property type="evidence" value="ECO:0007669"/>
    <property type="project" value="InterPro"/>
</dbReference>
<sequence length="729" mass="79262">MGAKFPCLREVERRQLELWNLVFKFSHPRYCAPLKTSPGKNTLTLEPIPPSKRSTDQPITTAQFINLRSNLWRALSITTLLPAVLAAPSSITTKPTPTAKPCAAVSSALQNAAAQVIPAQLEYECLLSVPVDVKGGIQQIEDSKLYLQWLTTTAFMKNQPATSHEPPYDLYGELDKILGKLKSGKYKSEYVFQKDVLNAIFLCHDGHVIYGADILLDVISFTRAPEAALTSISIDGVSLPKLYSLVDVTHAAVDTSFKPSAVTKINGKSAEGYLNNLANILPAMDIEARYNSLLYNQATTSTGTPSLGHFHSQFIYDGPTTNFTFENGTSKSFTNIATVLVDFTGVNNGETFFKKFCSGPSSTSASATSATATASSVTSTQPAPTVNVLSGYFLNDTGYQDVAILSMPTFNLPYIGPDSAAQVAFQSVVREFLAECRAANKTHLVVDLRGNTGGNTVLAPDALRQLFPTTYPWAGLNFRDNEAYHVMGQTVSKYLEGGDLKTKNVTEYDLARLSLEPVDYKSLLTADNQKFHNFAEMFGPVKIHNDNFTKVLTSNYSDPFSYSYPGFVVTGFLNDSEPRPQPFAADNVIMVRSVAIGGRANNYPMAGVGDTKGAVELGWINIHSDAKLLYGLVPESERAYLNSTDVGKLISATQALKRAAGSGQLAHLNAANNLRKGDKSLTPLQFFWEAADEKIFNTAQMIVDPTAVWRAAYGCGFHKLGCVKTVAPK</sequence>
<feature type="domain" description="Tail specific protease" evidence="1">
    <location>
        <begin position="402"/>
        <end position="468"/>
    </location>
</feature>
<dbReference type="PANTHER" id="PTHR37049">
    <property type="entry name" value="PEPTIDASE S41 FAMILY PROTEIN"/>
    <property type="match status" value="1"/>
</dbReference>
<evidence type="ECO:0008006" key="5">
    <source>
        <dbReference type="Google" id="ProtNLM"/>
    </source>
</evidence>
<dbReference type="Gene3D" id="3.90.226.10">
    <property type="entry name" value="2-enoyl-CoA Hydratase, Chain A, domain 1"/>
    <property type="match status" value="1"/>
</dbReference>
<dbReference type="InterPro" id="IPR056186">
    <property type="entry name" value="PDZ_CPAF-rel"/>
</dbReference>
<evidence type="ECO:0000259" key="2">
    <source>
        <dbReference type="Pfam" id="PF23658"/>
    </source>
</evidence>
<dbReference type="GO" id="GO:0006508">
    <property type="term" value="P:proteolysis"/>
    <property type="evidence" value="ECO:0007669"/>
    <property type="project" value="InterPro"/>
</dbReference>